<name>L8JNI0_9BACT</name>
<dbReference type="OrthoDB" id="978644at2"/>
<dbReference type="GO" id="GO:0016989">
    <property type="term" value="F:sigma factor antagonist activity"/>
    <property type="evidence" value="ECO:0007669"/>
    <property type="project" value="TreeGrafter"/>
</dbReference>
<dbReference type="GO" id="GO:0006417">
    <property type="term" value="P:regulation of translation"/>
    <property type="evidence" value="ECO:0007669"/>
    <property type="project" value="TreeGrafter"/>
</dbReference>
<proteinExistence type="predicted"/>
<evidence type="ECO:0000313" key="3">
    <source>
        <dbReference type="EMBL" id="ELR69089.1"/>
    </source>
</evidence>
<feature type="transmembrane region" description="Helical" evidence="2">
    <location>
        <begin position="89"/>
        <end position="111"/>
    </location>
</feature>
<evidence type="ECO:0000256" key="2">
    <source>
        <dbReference type="SAM" id="Phobius"/>
    </source>
</evidence>
<feature type="coiled-coil region" evidence="1">
    <location>
        <begin position="26"/>
        <end position="53"/>
    </location>
</feature>
<reference evidence="3 4" key="1">
    <citation type="submission" date="2012-12" db="EMBL/GenBank/DDBJ databases">
        <title>Genome assembly of Fulvivirga imtechensis AK7.</title>
        <authorList>
            <person name="Nupur N."/>
            <person name="Khatri I."/>
            <person name="Kumar R."/>
            <person name="Subramanian S."/>
            <person name="Pinnaka A."/>
        </authorList>
    </citation>
    <scope>NUCLEOTIDE SEQUENCE [LARGE SCALE GENOMIC DNA]</scope>
    <source>
        <strain evidence="3 4">AK7</strain>
    </source>
</reference>
<accession>L8JNI0</accession>
<dbReference type="SUPFAM" id="SSF48371">
    <property type="entry name" value="ARM repeat"/>
    <property type="match status" value="1"/>
</dbReference>
<keyword evidence="2" id="KW-1133">Transmembrane helix</keyword>
<organism evidence="3 4">
    <name type="scientific">Fulvivirga imtechensis AK7</name>
    <dbReference type="NCBI Taxonomy" id="1237149"/>
    <lineage>
        <taxon>Bacteria</taxon>
        <taxon>Pseudomonadati</taxon>
        <taxon>Bacteroidota</taxon>
        <taxon>Cytophagia</taxon>
        <taxon>Cytophagales</taxon>
        <taxon>Fulvivirgaceae</taxon>
        <taxon>Fulvivirga</taxon>
    </lineage>
</organism>
<evidence type="ECO:0000313" key="4">
    <source>
        <dbReference type="Proteomes" id="UP000011135"/>
    </source>
</evidence>
<dbReference type="PANTHER" id="PTHR37461">
    <property type="entry name" value="ANTI-SIGMA-K FACTOR RSKA"/>
    <property type="match status" value="1"/>
</dbReference>
<dbReference type="InterPro" id="IPR011989">
    <property type="entry name" value="ARM-like"/>
</dbReference>
<dbReference type="InterPro" id="IPR051474">
    <property type="entry name" value="Anti-sigma-K/W_factor"/>
</dbReference>
<dbReference type="Gene3D" id="1.25.10.10">
    <property type="entry name" value="Leucine-rich Repeat Variant"/>
    <property type="match status" value="1"/>
</dbReference>
<keyword evidence="2" id="KW-0472">Membrane</keyword>
<dbReference type="RefSeq" id="WP_009582572.1">
    <property type="nucleotide sequence ID" value="NZ_AMZN01000084.1"/>
</dbReference>
<dbReference type="eggNOG" id="COG1413">
    <property type="taxonomic scope" value="Bacteria"/>
</dbReference>
<dbReference type="EMBL" id="AMZN01000084">
    <property type="protein sequence ID" value="ELR69089.1"/>
    <property type="molecule type" value="Genomic_DNA"/>
</dbReference>
<protein>
    <recommendedName>
        <fullName evidence="5">HEAT repeat domain-containing protein</fullName>
    </recommendedName>
</protein>
<gene>
    <name evidence="3" type="ORF">C900_05478</name>
</gene>
<dbReference type="PANTHER" id="PTHR37461:SF1">
    <property type="entry name" value="ANTI-SIGMA-K FACTOR RSKA"/>
    <property type="match status" value="1"/>
</dbReference>
<dbReference type="AlphaFoldDB" id="L8JNI0"/>
<comment type="caution">
    <text evidence="3">The sequence shown here is derived from an EMBL/GenBank/DDBJ whole genome shotgun (WGS) entry which is preliminary data.</text>
</comment>
<keyword evidence="4" id="KW-1185">Reference proteome</keyword>
<keyword evidence="1" id="KW-0175">Coiled coil</keyword>
<evidence type="ECO:0008006" key="5">
    <source>
        <dbReference type="Google" id="ProtNLM"/>
    </source>
</evidence>
<keyword evidence="2" id="KW-0812">Transmembrane</keyword>
<evidence type="ECO:0000256" key="1">
    <source>
        <dbReference type="SAM" id="Coils"/>
    </source>
</evidence>
<sequence>MTEEEMKDLMIDYIDGHLAGELKEFVAKQIEKNAEHKKQFEELKRTMDLLQYDRELEPDCSMKGAFEELLKQEAGTGVKVRTVKRRWHFSPWQIAASVVLVSGLFITLLVVQNNRNQQQIADLKREMEMTKYLVIQSLEDRSSASRRLQAINTAYDVKNIDKEIINALIRTMNNDDNTNVRLAAVEALVKYADEPDVMSALIVSMEQQTDPLVQITLINLMVQLRQKGAVEELQRIIKDEKTIQTVKDEAHMAVFKLS</sequence>
<dbReference type="InterPro" id="IPR016024">
    <property type="entry name" value="ARM-type_fold"/>
</dbReference>
<dbReference type="STRING" id="1237149.C900_05478"/>
<dbReference type="Proteomes" id="UP000011135">
    <property type="component" value="Unassembled WGS sequence"/>
</dbReference>